<keyword evidence="3 6" id="KW-0479">Metal-binding</keyword>
<gene>
    <name evidence="10" type="ORF">SAMN05444167_0886</name>
</gene>
<reference evidence="10 11" key="1">
    <citation type="submission" date="2016-10" db="EMBL/GenBank/DDBJ databases">
        <authorList>
            <person name="de Groot N.N."/>
        </authorList>
    </citation>
    <scope>NUCLEOTIDE SEQUENCE [LARGE SCALE GENOMIC DNA]</scope>
    <source>
        <strain evidence="10 11">GAS232</strain>
    </source>
</reference>
<proteinExistence type="predicted"/>
<evidence type="ECO:0000256" key="8">
    <source>
        <dbReference type="SAM" id="SignalP"/>
    </source>
</evidence>
<evidence type="ECO:0000313" key="10">
    <source>
        <dbReference type="EMBL" id="SDE94380.1"/>
    </source>
</evidence>
<dbReference type="InterPro" id="IPR009056">
    <property type="entry name" value="Cyt_c-like_dom"/>
</dbReference>
<dbReference type="InterPro" id="IPR051811">
    <property type="entry name" value="Cytochrome_c550/c551-like"/>
</dbReference>
<keyword evidence="5 6" id="KW-0408">Iron</keyword>
<dbReference type="Proteomes" id="UP000182427">
    <property type="component" value="Chromosome I"/>
</dbReference>
<dbReference type="EMBL" id="LT629690">
    <property type="protein sequence ID" value="SDE94380.1"/>
    <property type="molecule type" value="Genomic_DNA"/>
</dbReference>
<evidence type="ECO:0000256" key="2">
    <source>
        <dbReference type="ARBA" id="ARBA00022617"/>
    </source>
</evidence>
<keyword evidence="2 6" id="KW-0349">Heme</keyword>
<sequence length="282" mass="30306">MNLLTKCAVSAALLTMASASLPNLTAQNANAPRPQGARPQVTVGSQGPMPVHAKFTEQQIENGGTLFLQNCAFCHGKDASGGESGPDLTRSKVVSGDKEGEGIGQVVRNGRLDKGMPRFNLGDSEILSLVAFIHSQQDKAMSQTGNRKGVEESDLHTGNAEAGKKYFETTGGCVKCHSATGDLAKVATRYSGLQLLEQMLYPKQAKATVSVKTASGQTHDGPLEYQDEFHIGMKDSFGMYHSWPASAVTFKVSNPAEQHVEIMSKYTDKDMHDVLAYIQTLK</sequence>
<feature type="signal peptide" evidence="8">
    <location>
        <begin position="1"/>
        <end position="22"/>
    </location>
</feature>
<dbReference type="PANTHER" id="PTHR37823:SF4">
    <property type="entry name" value="MENAQUINOL-CYTOCHROME C REDUCTASE CYTOCHROME B_C SUBUNIT"/>
    <property type="match status" value="1"/>
</dbReference>
<feature type="domain" description="Cytochrome c" evidence="9">
    <location>
        <begin position="58"/>
        <end position="137"/>
    </location>
</feature>
<feature type="chain" id="PRO_5009241208" evidence="8">
    <location>
        <begin position="23"/>
        <end position="282"/>
    </location>
</feature>
<dbReference type="GO" id="GO:0020037">
    <property type="term" value="F:heme binding"/>
    <property type="evidence" value="ECO:0007669"/>
    <property type="project" value="InterPro"/>
</dbReference>
<evidence type="ECO:0000313" key="11">
    <source>
        <dbReference type="Proteomes" id="UP000182427"/>
    </source>
</evidence>
<evidence type="ECO:0000259" key="9">
    <source>
        <dbReference type="PROSITE" id="PS51007"/>
    </source>
</evidence>
<feature type="region of interest" description="Disordered" evidence="7">
    <location>
        <begin position="26"/>
        <end position="45"/>
    </location>
</feature>
<dbReference type="SUPFAM" id="SSF46626">
    <property type="entry name" value="Cytochrome c"/>
    <property type="match status" value="2"/>
</dbReference>
<dbReference type="Gene3D" id="1.10.760.10">
    <property type="entry name" value="Cytochrome c-like domain"/>
    <property type="match status" value="2"/>
</dbReference>
<name>A0A1G7H1S8_9BACT</name>
<keyword evidence="11" id="KW-1185">Reference proteome</keyword>
<organism evidence="10 11">
    <name type="scientific">Terriglobus roseus</name>
    <dbReference type="NCBI Taxonomy" id="392734"/>
    <lineage>
        <taxon>Bacteria</taxon>
        <taxon>Pseudomonadati</taxon>
        <taxon>Acidobacteriota</taxon>
        <taxon>Terriglobia</taxon>
        <taxon>Terriglobales</taxon>
        <taxon>Acidobacteriaceae</taxon>
        <taxon>Terriglobus</taxon>
    </lineage>
</organism>
<accession>A0A1G7H1S8</accession>
<dbReference type="InterPro" id="IPR036909">
    <property type="entry name" value="Cyt_c-like_dom_sf"/>
</dbReference>
<evidence type="ECO:0000256" key="7">
    <source>
        <dbReference type="SAM" id="MobiDB-lite"/>
    </source>
</evidence>
<dbReference type="AlphaFoldDB" id="A0A1G7H1S8"/>
<evidence type="ECO:0000256" key="3">
    <source>
        <dbReference type="ARBA" id="ARBA00022723"/>
    </source>
</evidence>
<feature type="domain" description="Cytochrome c" evidence="9">
    <location>
        <begin position="158"/>
        <end position="282"/>
    </location>
</feature>
<evidence type="ECO:0000256" key="4">
    <source>
        <dbReference type="ARBA" id="ARBA00022982"/>
    </source>
</evidence>
<dbReference type="RefSeq" id="WP_083346911.1">
    <property type="nucleotide sequence ID" value="NZ_LT629690.1"/>
</dbReference>
<evidence type="ECO:0000256" key="1">
    <source>
        <dbReference type="ARBA" id="ARBA00022448"/>
    </source>
</evidence>
<evidence type="ECO:0000256" key="6">
    <source>
        <dbReference type="PROSITE-ProRule" id="PRU00433"/>
    </source>
</evidence>
<dbReference type="OrthoDB" id="232040at2"/>
<dbReference type="PANTHER" id="PTHR37823">
    <property type="entry name" value="CYTOCHROME C-553-LIKE"/>
    <property type="match status" value="1"/>
</dbReference>
<keyword evidence="8" id="KW-0732">Signal</keyword>
<dbReference type="GO" id="GO:0009055">
    <property type="term" value="F:electron transfer activity"/>
    <property type="evidence" value="ECO:0007669"/>
    <property type="project" value="InterPro"/>
</dbReference>
<dbReference type="PROSITE" id="PS51007">
    <property type="entry name" value="CYTC"/>
    <property type="match status" value="2"/>
</dbReference>
<keyword evidence="1" id="KW-0813">Transport</keyword>
<dbReference type="Pfam" id="PF13442">
    <property type="entry name" value="Cytochrome_CBB3"/>
    <property type="match status" value="1"/>
</dbReference>
<protein>
    <submittedName>
        <fullName evidence="10">Cytochrome c oxidase cbb3-type subunit 3</fullName>
    </submittedName>
</protein>
<keyword evidence="4" id="KW-0249">Electron transport</keyword>
<dbReference type="Pfam" id="PF00034">
    <property type="entry name" value="Cytochrom_C"/>
    <property type="match status" value="1"/>
</dbReference>
<evidence type="ECO:0000256" key="5">
    <source>
        <dbReference type="ARBA" id="ARBA00023004"/>
    </source>
</evidence>
<dbReference type="GO" id="GO:0046872">
    <property type="term" value="F:metal ion binding"/>
    <property type="evidence" value="ECO:0007669"/>
    <property type="project" value="UniProtKB-KW"/>
</dbReference>